<evidence type="ECO:0000313" key="1">
    <source>
        <dbReference type="EMBL" id="KAE8258847.1"/>
    </source>
</evidence>
<dbReference type="Proteomes" id="UP000077521">
    <property type="component" value="Unassembled WGS sequence"/>
</dbReference>
<comment type="caution">
    <text evidence="1">The sequence shown here is derived from an EMBL/GenBank/DDBJ whole genome shotgun (WGS) entry which is preliminary data.</text>
</comment>
<keyword evidence="2" id="KW-1185">Reference proteome</keyword>
<accession>A0A177TPT1</accession>
<evidence type="ECO:0000313" key="2">
    <source>
        <dbReference type="Proteomes" id="UP000077521"/>
    </source>
</evidence>
<proteinExistence type="predicted"/>
<organism evidence="1 2">
    <name type="scientific">Tilletia indica</name>
    <dbReference type="NCBI Taxonomy" id="43049"/>
    <lineage>
        <taxon>Eukaryota</taxon>
        <taxon>Fungi</taxon>
        <taxon>Dikarya</taxon>
        <taxon>Basidiomycota</taxon>
        <taxon>Ustilaginomycotina</taxon>
        <taxon>Exobasidiomycetes</taxon>
        <taxon>Tilletiales</taxon>
        <taxon>Tilletiaceae</taxon>
        <taxon>Tilletia</taxon>
    </lineage>
</organism>
<name>A0A177TPT1_9BASI</name>
<reference evidence="1" key="2">
    <citation type="journal article" date="2019" name="IMA Fungus">
        <title>Genome sequencing and comparison of five Tilletia species to identify candidate genes for the detection of regulated species infecting wheat.</title>
        <authorList>
            <person name="Nguyen H.D.T."/>
            <person name="Sultana T."/>
            <person name="Kesanakurti P."/>
            <person name="Hambleton S."/>
        </authorList>
    </citation>
    <scope>NUCLEOTIDE SEQUENCE</scope>
    <source>
        <strain evidence="1">DAOMC 236416</strain>
    </source>
</reference>
<protein>
    <submittedName>
        <fullName evidence="1">Uncharacterized protein</fullName>
    </submittedName>
</protein>
<dbReference type="AlphaFoldDB" id="A0A177TPT1"/>
<reference evidence="1" key="1">
    <citation type="submission" date="2016-04" db="EMBL/GenBank/DDBJ databases">
        <authorList>
            <person name="Nguyen H.D."/>
            <person name="Samba Siva P."/>
            <person name="Cullis J."/>
            <person name="Levesque C.A."/>
            <person name="Hambleton S."/>
        </authorList>
    </citation>
    <scope>NUCLEOTIDE SEQUENCE</scope>
    <source>
        <strain evidence="1">DAOMC 236416</strain>
    </source>
</reference>
<sequence>MQILNTFLFVALAVTTAFALPVLDGPSALTHQARGDASAPIVGHDVARGLVQGNEPRGRIVNFGGHDYEAWDPSHPPPPSPGPETHDGGNP</sequence>
<gene>
    <name evidence="1" type="ORF">A4X13_0g1420</name>
</gene>
<dbReference type="EMBL" id="LWDF02000055">
    <property type="protein sequence ID" value="KAE8258847.1"/>
    <property type="molecule type" value="Genomic_DNA"/>
</dbReference>